<evidence type="ECO:0000313" key="1">
    <source>
        <dbReference type="EMBL" id="GIX71437.1"/>
    </source>
</evidence>
<name>A0AAV4MG46_9ARAC</name>
<keyword evidence="2" id="KW-1185">Reference proteome</keyword>
<dbReference type="Proteomes" id="UP001054837">
    <property type="component" value="Unassembled WGS sequence"/>
</dbReference>
<evidence type="ECO:0000313" key="2">
    <source>
        <dbReference type="Proteomes" id="UP001054837"/>
    </source>
</evidence>
<accession>A0AAV4MG46</accession>
<gene>
    <name evidence="1" type="ORF">CDAR_125091</name>
</gene>
<dbReference type="AlphaFoldDB" id="A0AAV4MG46"/>
<proteinExistence type="predicted"/>
<comment type="caution">
    <text evidence="1">The sequence shown here is derived from an EMBL/GenBank/DDBJ whole genome shotgun (WGS) entry which is preliminary data.</text>
</comment>
<organism evidence="1 2">
    <name type="scientific">Caerostris darwini</name>
    <dbReference type="NCBI Taxonomy" id="1538125"/>
    <lineage>
        <taxon>Eukaryota</taxon>
        <taxon>Metazoa</taxon>
        <taxon>Ecdysozoa</taxon>
        <taxon>Arthropoda</taxon>
        <taxon>Chelicerata</taxon>
        <taxon>Arachnida</taxon>
        <taxon>Araneae</taxon>
        <taxon>Araneomorphae</taxon>
        <taxon>Entelegynae</taxon>
        <taxon>Araneoidea</taxon>
        <taxon>Araneidae</taxon>
        <taxon>Caerostris</taxon>
    </lineage>
</organism>
<protein>
    <submittedName>
        <fullName evidence="1">Uncharacterized protein</fullName>
    </submittedName>
</protein>
<sequence length="106" mass="12286">MNCPNLFSLKKSDCNVRIRHRPALPFRFVFSPYQMIMPGTVLECVDTNTFADLALLEQFSKREGDAGSSLLLRFCPIDIPILKENMEFSNMAFIRPKKCVKKWRIV</sequence>
<reference evidence="1 2" key="1">
    <citation type="submission" date="2021-06" db="EMBL/GenBank/DDBJ databases">
        <title>Caerostris darwini draft genome.</title>
        <authorList>
            <person name="Kono N."/>
            <person name="Arakawa K."/>
        </authorList>
    </citation>
    <scope>NUCLEOTIDE SEQUENCE [LARGE SCALE GENOMIC DNA]</scope>
</reference>
<dbReference type="EMBL" id="BPLQ01000448">
    <property type="protein sequence ID" value="GIX71437.1"/>
    <property type="molecule type" value="Genomic_DNA"/>
</dbReference>